<protein>
    <submittedName>
        <fullName evidence="1">Uncharacterized protein</fullName>
    </submittedName>
</protein>
<feature type="non-terminal residue" evidence="1">
    <location>
        <position position="35"/>
    </location>
</feature>
<name>A0A382H4U3_9ZZZZ</name>
<dbReference type="EMBL" id="UINC01059140">
    <property type="protein sequence ID" value="SVB82212.1"/>
    <property type="molecule type" value="Genomic_DNA"/>
</dbReference>
<dbReference type="AlphaFoldDB" id="A0A382H4U3"/>
<sequence length="35" mass="3984">MKSSSVSHWARLLVAAFFTFSLNGFAQVLFEDDFN</sequence>
<gene>
    <name evidence="1" type="ORF">METZ01_LOCUS235066</name>
</gene>
<reference evidence="1" key="1">
    <citation type="submission" date="2018-05" db="EMBL/GenBank/DDBJ databases">
        <authorList>
            <person name="Lanie J.A."/>
            <person name="Ng W.-L."/>
            <person name="Kazmierczak K.M."/>
            <person name="Andrzejewski T.M."/>
            <person name="Davidsen T.M."/>
            <person name="Wayne K.J."/>
            <person name="Tettelin H."/>
            <person name="Glass J.I."/>
            <person name="Rusch D."/>
            <person name="Podicherti R."/>
            <person name="Tsui H.-C.T."/>
            <person name="Winkler M.E."/>
        </authorList>
    </citation>
    <scope>NUCLEOTIDE SEQUENCE</scope>
</reference>
<accession>A0A382H4U3</accession>
<organism evidence="1">
    <name type="scientific">marine metagenome</name>
    <dbReference type="NCBI Taxonomy" id="408172"/>
    <lineage>
        <taxon>unclassified sequences</taxon>
        <taxon>metagenomes</taxon>
        <taxon>ecological metagenomes</taxon>
    </lineage>
</organism>
<evidence type="ECO:0000313" key="1">
    <source>
        <dbReference type="EMBL" id="SVB82212.1"/>
    </source>
</evidence>
<proteinExistence type="predicted"/>